<protein>
    <recommendedName>
        <fullName evidence="4">Type I restriction modification DNA specificity domain-containing protein</fullName>
    </recommendedName>
</protein>
<comment type="caution">
    <text evidence="2">The sequence shown here is derived from an EMBL/GenBank/DDBJ whole genome shotgun (WGS) entry which is preliminary data.</text>
</comment>
<organism evidence="2 3">
    <name type="scientific">Flavobacterium fryxellicola</name>
    <dbReference type="NCBI Taxonomy" id="249352"/>
    <lineage>
        <taxon>Bacteria</taxon>
        <taxon>Pseudomonadati</taxon>
        <taxon>Bacteroidota</taxon>
        <taxon>Flavobacteriia</taxon>
        <taxon>Flavobacteriales</taxon>
        <taxon>Flavobacteriaceae</taxon>
        <taxon>Flavobacterium</taxon>
    </lineage>
</organism>
<evidence type="ECO:0008006" key="4">
    <source>
        <dbReference type="Google" id="ProtNLM"/>
    </source>
</evidence>
<keyword evidence="3" id="KW-1185">Reference proteome</keyword>
<dbReference type="OrthoDB" id="670969at2"/>
<dbReference type="EMBL" id="LVJE01000047">
    <property type="protein sequence ID" value="OAB25310.1"/>
    <property type="molecule type" value="Genomic_DNA"/>
</dbReference>
<proteinExistence type="predicted"/>
<dbReference type="InterPro" id="IPR054223">
    <property type="entry name" value="DUF6943"/>
</dbReference>
<evidence type="ECO:0000256" key="1">
    <source>
        <dbReference type="SAM" id="Coils"/>
    </source>
</evidence>
<dbReference type="STRING" id="249352.SAMN05444395_10958"/>
<gene>
    <name evidence="2" type="ORF">FBFR_15105</name>
</gene>
<keyword evidence="1" id="KW-0175">Coiled coil</keyword>
<evidence type="ECO:0000313" key="3">
    <source>
        <dbReference type="Proteomes" id="UP000077164"/>
    </source>
</evidence>
<name>A0A167U6S8_9FLAO</name>
<sequence>MPNFIVKTYQKDTIYRGNQIFILNKGINSGKPQKEPFANSYVVIFASEEDAEMMYWLAYSLWQMRFWHQHLIGSVIPFIRIKCFQSEFDHKVTKMLTDFEQHKKDIHAIKELEQQKQHLKRNITLINELKKCILSRYCHETKKA</sequence>
<feature type="coiled-coil region" evidence="1">
    <location>
        <begin position="102"/>
        <end position="129"/>
    </location>
</feature>
<dbReference type="RefSeq" id="WP_066082763.1">
    <property type="nucleotide sequence ID" value="NZ_FRDK01000009.1"/>
</dbReference>
<reference evidence="2 3" key="1">
    <citation type="submission" date="2016-03" db="EMBL/GenBank/DDBJ databases">
        <title>Draft genome sequence of Flavobacterium fryxellicola DSM 16209.</title>
        <authorList>
            <person name="Shin S.-K."/>
            <person name="Yi H."/>
        </authorList>
    </citation>
    <scope>NUCLEOTIDE SEQUENCE [LARGE SCALE GENOMIC DNA]</scope>
    <source>
        <strain evidence="2 3">DSM 16209</strain>
    </source>
</reference>
<evidence type="ECO:0000313" key="2">
    <source>
        <dbReference type="EMBL" id="OAB25310.1"/>
    </source>
</evidence>
<dbReference type="Pfam" id="PF22105">
    <property type="entry name" value="DUF6943"/>
    <property type="match status" value="1"/>
</dbReference>
<dbReference type="AlphaFoldDB" id="A0A167U6S8"/>
<dbReference type="Proteomes" id="UP000077164">
    <property type="component" value="Unassembled WGS sequence"/>
</dbReference>
<accession>A0A167U6S8</accession>